<dbReference type="Gene3D" id="3.20.20.370">
    <property type="entry name" value="Glycoside hydrolase/deacetylase"/>
    <property type="match status" value="1"/>
</dbReference>
<dbReference type="CDD" id="cd10917">
    <property type="entry name" value="CE4_NodB_like_6s_7s"/>
    <property type="match status" value="1"/>
</dbReference>
<evidence type="ECO:0000259" key="5">
    <source>
        <dbReference type="PROSITE" id="PS51677"/>
    </source>
</evidence>
<comment type="caution">
    <text evidence="6">The sequence shown here is derived from an EMBL/GenBank/DDBJ whole genome shotgun (WGS) entry which is preliminary data.</text>
</comment>
<gene>
    <name evidence="6" type="ORF">OO17_00990</name>
</gene>
<proteinExistence type="inferred from homology"/>
<evidence type="ECO:0000256" key="4">
    <source>
        <dbReference type="ARBA" id="ARBA00032976"/>
    </source>
</evidence>
<dbReference type="RefSeq" id="WP_044404473.1">
    <property type="nucleotide sequence ID" value="NZ_JXXE01000019.1"/>
</dbReference>
<evidence type="ECO:0000256" key="1">
    <source>
        <dbReference type="ARBA" id="ARBA00003236"/>
    </source>
</evidence>
<evidence type="ECO:0000313" key="7">
    <source>
        <dbReference type="Proteomes" id="UP000032515"/>
    </source>
</evidence>
<protein>
    <recommendedName>
        <fullName evidence="3">Chitooligosaccharide deacetylase</fullName>
    </recommendedName>
    <alternativeName>
        <fullName evidence="4">Nodulation protein B</fullName>
    </alternativeName>
</protein>
<dbReference type="AlphaFoldDB" id="A0A0D7F4N0"/>
<dbReference type="GO" id="GO:0005975">
    <property type="term" value="P:carbohydrate metabolic process"/>
    <property type="evidence" value="ECO:0007669"/>
    <property type="project" value="InterPro"/>
</dbReference>
<dbReference type="PROSITE" id="PS51677">
    <property type="entry name" value="NODB"/>
    <property type="match status" value="1"/>
</dbReference>
<dbReference type="GO" id="GO:0016810">
    <property type="term" value="F:hydrolase activity, acting on carbon-nitrogen (but not peptide) bonds"/>
    <property type="evidence" value="ECO:0007669"/>
    <property type="project" value="InterPro"/>
</dbReference>
<dbReference type="InterPro" id="IPR050248">
    <property type="entry name" value="Polysacc_deacetylase_ArnD"/>
</dbReference>
<comment type="function">
    <text evidence="1">Is involved in generating a small heat-stable compound (Nod), an acylated oligomer of N-acetylglucosamine, that stimulates mitosis in various plant protoplasts.</text>
</comment>
<dbReference type="EMBL" id="JXXE01000019">
    <property type="protein sequence ID" value="KIZ48053.1"/>
    <property type="molecule type" value="Genomic_DNA"/>
</dbReference>
<feature type="domain" description="NodB homology" evidence="5">
    <location>
        <begin position="2"/>
        <end position="189"/>
    </location>
</feature>
<evidence type="ECO:0000256" key="2">
    <source>
        <dbReference type="ARBA" id="ARBA00010973"/>
    </source>
</evidence>
<dbReference type="Pfam" id="PF01522">
    <property type="entry name" value="Polysacc_deac_1"/>
    <property type="match status" value="1"/>
</dbReference>
<dbReference type="PANTHER" id="PTHR10587">
    <property type="entry name" value="GLYCOSYL TRANSFERASE-RELATED"/>
    <property type="match status" value="1"/>
</dbReference>
<dbReference type="PANTHER" id="PTHR10587:SF137">
    <property type="entry name" value="4-DEOXY-4-FORMAMIDO-L-ARABINOSE-PHOSPHOUNDECAPRENOL DEFORMYLASE ARND-RELATED"/>
    <property type="match status" value="1"/>
</dbReference>
<evidence type="ECO:0000256" key="3">
    <source>
        <dbReference type="ARBA" id="ARBA00020071"/>
    </source>
</evidence>
<evidence type="ECO:0000313" key="6">
    <source>
        <dbReference type="EMBL" id="KIZ48053.1"/>
    </source>
</evidence>
<dbReference type="Proteomes" id="UP000032515">
    <property type="component" value="Unassembled WGS sequence"/>
</dbReference>
<reference evidence="6 7" key="1">
    <citation type="submission" date="2014-11" db="EMBL/GenBank/DDBJ databases">
        <title>Genomics and ecophysiology of heterotrophic nitrogen fixing bacteria isolated from estuarine surface water.</title>
        <authorList>
            <person name="Bentzon-Tilia M."/>
            <person name="Severin I."/>
            <person name="Hansen L.H."/>
            <person name="Riemann L."/>
        </authorList>
    </citation>
    <scope>NUCLEOTIDE SEQUENCE [LARGE SCALE GENOMIC DNA]</scope>
    <source>
        <strain evidence="6 7">BAL398</strain>
    </source>
</reference>
<dbReference type="OrthoDB" id="9784220at2"/>
<dbReference type="InterPro" id="IPR002509">
    <property type="entry name" value="NODB_dom"/>
</dbReference>
<dbReference type="SUPFAM" id="SSF88713">
    <property type="entry name" value="Glycoside hydrolase/deacetylase"/>
    <property type="match status" value="1"/>
</dbReference>
<organism evidence="6 7">
    <name type="scientific">Rhodopseudomonas palustris</name>
    <dbReference type="NCBI Taxonomy" id="1076"/>
    <lineage>
        <taxon>Bacteria</taxon>
        <taxon>Pseudomonadati</taxon>
        <taxon>Pseudomonadota</taxon>
        <taxon>Alphaproteobacteria</taxon>
        <taxon>Hyphomicrobiales</taxon>
        <taxon>Nitrobacteraceae</taxon>
        <taxon>Rhodopseudomonas</taxon>
    </lineage>
</organism>
<dbReference type="InterPro" id="IPR011330">
    <property type="entry name" value="Glyco_hydro/deAcase_b/a-brl"/>
</dbReference>
<dbReference type="PATRIC" id="fig|1076.23.peg.1129"/>
<sequence>MFDLTLSFDNGPDPDITPLVLDVLARRGIASTFFVIGEKLADPARRKLAERARGEGHWIGNHTYTHSVPLGRQADPDSADKEIARTQRVIGDLADARRWFRPFGGGGVLDDGLLKPSVVAHLCRENYSCVLWNAIPRDWEDPDGWVDRALAQCQAQDWSLVVLHDLPTGAMRHLDMFLDRALEAGARLHQEFPPACVPIRSGEIALPITSYVSTIEEGIQQ</sequence>
<accession>A0A0D7F4N0</accession>
<name>A0A0D7F4N0_RHOPL</name>
<comment type="similarity">
    <text evidence="2">Belongs to the polysaccharide deacetylase family.</text>
</comment>